<evidence type="ECO:0000313" key="2">
    <source>
        <dbReference type="EMBL" id="KRT55110.1"/>
    </source>
</evidence>
<keyword evidence="5" id="KW-1185">Reference proteome</keyword>
<dbReference type="InterPro" id="IPR032710">
    <property type="entry name" value="NTF2-like_dom_sf"/>
</dbReference>
<dbReference type="Pfam" id="PF13474">
    <property type="entry name" value="SnoaL_3"/>
    <property type="match status" value="1"/>
</dbReference>
<evidence type="ECO:0000313" key="4">
    <source>
        <dbReference type="Proteomes" id="UP000051276"/>
    </source>
</evidence>
<name>A0A0T5Z5H2_9GAMM</name>
<dbReference type="EMBL" id="LDXT01000083">
    <property type="protein sequence ID" value="KRT55110.1"/>
    <property type="molecule type" value="Genomic_DNA"/>
</dbReference>
<gene>
    <name evidence="2" type="ORF">Ga0074115_1145</name>
    <name evidence="3" type="ORF">Ga0076813_12146</name>
</gene>
<dbReference type="Gene3D" id="3.10.450.50">
    <property type="match status" value="1"/>
</dbReference>
<dbReference type="Proteomes" id="UP000051276">
    <property type="component" value="Unassembled WGS sequence"/>
</dbReference>
<protein>
    <submittedName>
        <fullName evidence="2 3">Ketosteroid isomerase-like</fullName>
    </submittedName>
</protein>
<dbReference type="Proteomes" id="UP000051634">
    <property type="component" value="Unassembled WGS sequence"/>
</dbReference>
<dbReference type="STRING" id="54398.Ga0074115_1145"/>
<evidence type="ECO:0000259" key="1">
    <source>
        <dbReference type="Pfam" id="PF13474"/>
    </source>
</evidence>
<dbReference type="EMBL" id="LMXI01000480">
    <property type="protein sequence ID" value="KRT57742.1"/>
    <property type="molecule type" value="Genomic_DNA"/>
</dbReference>
<dbReference type="InterPro" id="IPR037401">
    <property type="entry name" value="SnoaL-like"/>
</dbReference>
<dbReference type="SUPFAM" id="SSF54427">
    <property type="entry name" value="NTF2-like"/>
    <property type="match status" value="1"/>
</dbReference>
<accession>A0A0T5Z5H2</accession>
<evidence type="ECO:0000313" key="5">
    <source>
        <dbReference type="Proteomes" id="UP000051634"/>
    </source>
</evidence>
<dbReference type="RefSeq" id="WP_057957040.1">
    <property type="nucleotide sequence ID" value="NZ_KQ556987.1"/>
</dbReference>
<proteinExistence type="predicted"/>
<organism evidence="3 4">
    <name type="scientific">endosymbiont of Ridgeia piscesae</name>
    <dbReference type="NCBI Taxonomy" id="54398"/>
    <lineage>
        <taxon>Bacteria</taxon>
        <taxon>Pseudomonadati</taxon>
        <taxon>Pseudomonadota</taxon>
        <taxon>Gammaproteobacteria</taxon>
        <taxon>sulfur-oxidizing symbionts</taxon>
    </lineage>
</organism>
<feature type="domain" description="SnoaL-like" evidence="1">
    <location>
        <begin position="12"/>
        <end position="126"/>
    </location>
</feature>
<reference evidence="4 5" key="1">
    <citation type="submission" date="2015-11" db="EMBL/GenBank/DDBJ databases">
        <title>The genome of Candidatus Endoriftia persephone in Ridgeia piscesae and population structure of the North Eastern Pacific vestimentiferan symbionts.</title>
        <authorList>
            <person name="Perez M."/>
            <person name="Juniper K.S."/>
        </authorList>
    </citation>
    <scope>NUCLEOTIDE SEQUENCE [LARGE SCALE GENOMIC DNA]</scope>
    <source>
        <strain evidence="3">Ind10</strain>
        <strain evidence="2">Ind11</strain>
    </source>
</reference>
<keyword evidence="3" id="KW-0413">Isomerase</keyword>
<sequence>MRAPFDTPQDAEDAYYDAIDEGDLEAMMAVWEASEEILCLLPMMPAQRGPGAIHQAWQAIIGDGMKLDIEVKHLSWIESGDLAIHLIEERVAVPGQPQKQSVYATNTYRKGTDGWRILVHQNSPVPLPPEMMQPDIA</sequence>
<comment type="caution">
    <text evidence="3">The sequence shown here is derived from an EMBL/GenBank/DDBJ whole genome shotgun (WGS) entry which is preliminary data.</text>
</comment>
<dbReference type="GO" id="GO:0016853">
    <property type="term" value="F:isomerase activity"/>
    <property type="evidence" value="ECO:0007669"/>
    <property type="project" value="UniProtKB-KW"/>
</dbReference>
<dbReference type="OrthoDB" id="5767026at2"/>
<evidence type="ECO:0000313" key="3">
    <source>
        <dbReference type="EMBL" id="KRT57742.1"/>
    </source>
</evidence>
<dbReference type="AlphaFoldDB" id="A0A0T5Z5H2"/>